<evidence type="ECO:0000256" key="1">
    <source>
        <dbReference type="SAM" id="MobiDB-lite"/>
    </source>
</evidence>
<sequence length="232" mass="25406">MTELSNTSPVAHKISLLLHTAVEFGINPGISIGIIQSTAPGVGLSFTLPTEEQAHGIECGQARAKNLKTRERAHMFALILAMGLARSTIRRKCTAARIKVQSVTVLCSLPEVVELIEYHQAHGPKSLGSVVSKEDRSTIRRVLANVRRLARYDVQVSIMEDGTEGDTVKATRVKIIASHGKKWPLLRRRHERRIMSNAKMAGDEEEDGGSDEEGNGADDGKKGETTAYIWDI</sequence>
<protein>
    <submittedName>
        <fullName evidence="2">Uncharacterized protein</fullName>
    </submittedName>
</protein>
<comment type="caution">
    <text evidence="2">The sequence shown here is derived from an EMBL/GenBank/DDBJ whole genome shotgun (WGS) entry which is preliminary data.</text>
</comment>
<evidence type="ECO:0000313" key="2">
    <source>
        <dbReference type="EMBL" id="KAF5847816.1"/>
    </source>
</evidence>
<dbReference type="Proteomes" id="UP000624244">
    <property type="component" value="Unassembled WGS sequence"/>
</dbReference>
<evidence type="ECO:0000313" key="3">
    <source>
        <dbReference type="Proteomes" id="UP000624244"/>
    </source>
</evidence>
<dbReference type="AlphaFoldDB" id="A0A8H6DTF9"/>
<name>A0A8H6DTF9_COCSA</name>
<organism evidence="2 3">
    <name type="scientific">Cochliobolus sativus</name>
    <name type="common">Common root rot and spot blotch fungus</name>
    <name type="synonym">Bipolaris sorokiniana</name>
    <dbReference type="NCBI Taxonomy" id="45130"/>
    <lineage>
        <taxon>Eukaryota</taxon>
        <taxon>Fungi</taxon>
        <taxon>Dikarya</taxon>
        <taxon>Ascomycota</taxon>
        <taxon>Pezizomycotina</taxon>
        <taxon>Dothideomycetes</taxon>
        <taxon>Pleosporomycetidae</taxon>
        <taxon>Pleosporales</taxon>
        <taxon>Pleosporineae</taxon>
        <taxon>Pleosporaceae</taxon>
        <taxon>Bipolaris</taxon>
    </lineage>
</organism>
<feature type="compositionally biased region" description="Acidic residues" evidence="1">
    <location>
        <begin position="203"/>
        <end position="216"/>
    </location>
</feature>
<gene>
    <name evidence="2" type="ORF">GGP41_009034</name>
</gene>
<proteinExistence type="predicted"/>
<reference evidence="2" key="1">
    <citation type="submission" date="2019-11" db="EMBL/GenBank/DDBJ databases">
        <title>Bipolaris sorokiniana Genome sequencing.</title>
        <authorList>
            <person name="Wang H."/>
        </authorList>
    </citation>
    <scope>NUCLEOTIDE SEQUENCE</scope>
</reference>
<accession>A0A8H6DTF9</accession>
<feature type="region of interest" description="Disordered" evidence="1">
    <location>
        <begin position="197"/>
        <end position="232"/>
    </location>
</feature>
<dbReference type="EMBL" id="WNKQ01000012">
    <property type="protein sequence ID" value="KAF5847816.1"/>
    <property type="molecule type" value="Genomic_DNA"/>
</dbReference>